<dbReference type="SMART" id="SM00530">
    <property type="entry name" value="HTH_XRE"/>
    <property type="match status" value="1"/>
</dbReference>
<reference evidence="2 3" key="1">
    <citation type="submission" date="2020-12" db="EMBL/GenBank/DDBJ databases">
        <title>Streptomyces typhae sp. nov., a novel endophytic actinomycete isolated from the root of cattail pollen (Typha angustifolia L.).</title>
        <authorList>
            <person name="Peng C."/>
            <person name="Liu C."/>
        </authorList>
    </citation>
    <scope>NUCLEOTIDE SEQUENCE [LARGE SCALE GENOMIC DNA]</scope>
    <source>
        <strain evidence="2 3">JCM 4753</strain>
    </source>
</reference>
<evidence type="ECO:0000313" key="3">
    <source>
        <dbReference type="Proteomes" id="UP000634780"/>
    </source>
</evidence>
<accession>A0ABS0X9S9</accession>
<dbReference type="PANTHER" id="PTHR35010:SF2">
    <property type="entry name" value="BLL4672 PROTEIN"/>
    <property type="match status" value="1"/>
</dbReference>
<dbReference type="SUPFAM" id="SSF47413">
    <property type="entry name" value="lambda repressor-like DNA-binding domains"/>
    <property type="match status" value="1"/>
</dbReference>
<dbReference type="InterPro" id="IPR010982">
    <property type="entry name" value="Lambda_DNA-bd_dom_sf"/>
</dbReference>
<protein>
    <submittedName>
        <fullName evidence="2">Helix-turn-helix domain-containing protein</fullName>
    </submittedName>
</protein>
<proteinExistence type="predicted"/>
<keyword evidence="3" id="KW-1185">Reference proteome</keyword>
<dbReference type="Proteomes" id="UP000634780">
    <property type="component" value="Unassembled WGS sequence"/>
</dbReference>
<dbReference type="Gene3D" id="3.30.450.180">
    <property type="match status" value="1"/>
</dbReference>
<dbReference type="InterPro" id="IPR041413">
    <property type="entry name" value="MLTR_LBD"/>
</dbReference>
<name>A0ABS0X9S9_9ACTN</name>
<gene>
    <name evidence="2" type="ORF">JGB26_22005</name>
</gene>
<evidence type="ECO:0000259" key="1">
    <source>
        <dbReference type="PROSITE" id="PS50943"/>
    </source>
</evidence>
<comment type="caution">
    <text evidence="2">The sequence shown here is derived from an EMBL/GenBank/DDBJ whole genome shotgun (WGS) entry which is preliminary data.</text>
</comment>
<dbReference type="EMBL" id="JAEKOZ010000013">
    <property type="protein sequence ID" value="MBJ3809761.1"/>
    <property type="molecule type" value="Genomic_DNA"/>
</dbReference>
<dbReference type="Pfam" id="PF17765">
    <property type="entry name" value="MLTR_LBD"/>
    <property type="match status" value="1"/>
</dbReference>
<dbReference type="RefSeq" id="WP_190119219.1">
    <property type="nucleotide sequence ID" value="NZ_BMVR01000014.1"/>
</dbReference>
<sequence length="297" mass="32436">MESENPLGQFLRARRTLLRPEDIGLKVSDRRRVPGLRREEVAALADVSFDYYVRLEQGRARHPSAQVVEALARALELGPDAAEQLRQLVRPHAAPTRTHSSYRSEYEAVSPTLLRMPADWHRTPAVGLGHGLLVLAHNALGRALFAGHAHSGDLLRMVFFDRGARDFYPDRERVAENAVAALRPAAGSGRPDPVLVRTIGELSVRSPEFRRLWARHDVRRKTCERKRFRHPLVGELTLDYESMTVNSAPGQQLVVYQAAPDSASAQALTLLGALAAGAGPAGSVAPAAGPVVVPSQV</sequence>
<dbReference type="Gene3D" id="1.10.260.40">
    <property type="entry name" value="lambda repressor-like DNA-binding domains"/>
    <property type="match status" value="1"/>
</dbReference>
<dbReference type="CDD" id="cd00093">
    <property type="entry name" value="HTH_XRE"/>
    <property type="match status" value="1"/>
</dbReference>
<dbReference type="InterPro" id="IPR001387">
    <property type="entry name" value="Cro/C1-type_HTH"/>
</dbReference>
<evidence type="ECO:0000313" key="2">
    <source>
        <dbReference type="EMBL" id="MBJ3809761.1"/>
    </source>
</evidence>
<organism evidence="2 3">
    <name type="scientific">Streptomyces flavofungini</name>
    <dbReference type="NCBI Taxonomy" id="68200"/>
    <lineage>
        <taxon>Bacteria</taxon>
        <taxon>Bacillati</taxon>
        <taxon>Actinomycetota</taxon>
        <taxon>Actinomycetes</taxon>
        <taxon>Kitasatosporales</taxon>
        <taxon>Streptomycetaceae</taxon>
        <taxon>Streptomyces</taxon>
    </lineage>
</organism>
<dbReference type="Pfam" id="PF13560">
    <property type="entry name" value="HTH_31"/>
    <property type="match status" value="1"/>
</dbReference>
<feature type="domain" description="HTH cro/C1-type" evidence="1">
    <location>
        <begin position="27"/>
        <end position="82"/>
    </location>
</feature>
<dbReference type="PROSITE" id="PS50943">
    <property type="entry name" value="HTH_CROC1"/>
    <property type="match status" value="1"/>
</dbReference>
<dbReference type="PANTHER" id="PTHR35010">
    <property type="entry name" value="BLL4672 PROTEIN-RELATED"/>
    <property type="match status" value="1"/>
</dbReference>